<dbReference type="InterPro" id="IPR029045">
    <property type="entry name" value="ClpP/crotonase-like_dom_sf"/>
</dbReference>
<organism evidence="3 4">
    <name type="scientific">Dioszegia hungarica</name>
    <dbReference type="NCBI Taxonomy" id="4972"/>
    <lineage>
        <taxon>Eukaryota</taxon>
        <taxon>Fungi</taxon>
        <taxon>Dikarya</taxon>
        <taxon>Basidiomycota</taxon>
        <taxon>Agaricomycotina</taxon>
        <taxon>Tremellomycetes</taxon>
        <taxon>Tremellales</taxon>
        <taxon>Bulleribasidiaceae</taxon>
        <taxon>Dioszegia</taxon>
    </lineage>
</organism>
<dbReference type="GO" id="GO:0005777">
    <property type="term" value="C:peroxisome"/>
    <property type="evidence" value="ECO:0007669"/>
    <property type="project" value="TreeGrafter"/>
</dbReference>
<dbReference type="RefSeq" id="XP_052944293.1">
    <property type="nucleotide sequence ID" value="XM_053085694.1"/>
</dbReference>
<dbReference type="Gene3D" id="3.90.226.10">
    <property type="entry name" value="2-enoyl-CoA Hydratase, Chain A, domain 1"/>
    <property type="match status" value="1"/>
</dbReference>
<dbReference type="Pfam" id="PF00378">
    <property type="entry name" value="ECH_1"/>
    <property type="match status" value="1"/>
</dbReference>
<dbReference type="InterPro" id="IPR001753">
    <property type="entry name" value="Enoyl-CoA_hydra/iso"/>
</dbReference>
<dbReference type="AlphaFoldDB" id="A0AA38LUX0"/>
<dbReference type="SUPFAM" id="SSF52096">
    <property type="entry name" value="ClpP/crotonase"/>
    <property type="match status" value="1"/>
</dbReference>
<dbReference type="PANTHER" id="PTHR11941">
    <property type="entry name" value="ENOYL-COA HYDRATASE-RELATED"/>
    <property type="match status" value="1"/>
</dbReference>
<proteinExistence type="inferred from homology"/>
<comment type="similarity">
    <text evidence="1 2">Belongs to the enoyl-CoA hydratase/isomerase family.</text>
</comment>
<sequence length="262" mass="29539">MPLIEYTQPSPTIHLLTLNAPPDNRLTPPLLRELGAHLDTIEANWRKAGGGEMDKAKRDGFEHKGAGAVILTSGCKGFFSNGLDYARSLKEPKFFQEIFDPVMYRLLTFPLVTIAAINGHAFAGGFIMAMSCDFRLMTSGRGLMCMNELTFSSPMPNSFVPLLRERIPNPRDFRDTMMARRWTQKEGLAMGILDEVIDGEKLMDRAMEVALREAPKVAPGPWGFIKQQSYREYILASQSDRPIMFPHMEAQAFWKRHGDAKL</sequence>
<evidence type="ECO:0000256" key="2">
    <source>
        <dbReference type="RuleBase" id="RU003707"/>
    </source>
</evidence>
<dbReference type="EMBL" id="JAKWFO010000007">
    <property type="protein sequence ID" value="KAI9634516.1"/>
    <property type="molecule type" value="Genomic_DNA"/>
</dbReference>
<name>A0AA38LUX0_9TREE</name>
<dbReference type="Proteomes" id="UP001164286">
    <property type="component" value="Unassembled WGS sequence"/>
</dbReference>
<evidence type="ECO:0000256" key="1">
    <source>
        <dbReference type="ARBA" id="ARBA00005254"/>
    </source>
</evidence>
<reference evidence="3" key="1">
    <citation type="journal article" date="2022" name="G3 (Bethesda)">
        <title>High quality genome of the basidiomycete yeast Dioszegia hungarica PDD-24b-2 isolated from cloud water.</title>
        <authorList>
            <person name="Jarrige D."/>
            <person name="Haridas S."/>
            <person name="Bleykasten-Grosshans C."/>
            <person name="Joly M."/>
            <person name="Nadalig T."/>
            <person name="Sancelme M."/>
            <person name="Vuilleumier S."/>
            <person name="Grigoriev I.V."/>
            <person name="Amato P."/>
            <person name="Bringel F."/>
        </authorList>
    </citation>
    <scope>NUCLEOTIDE SEQUENCE</scope>
    <source>
        <strain evidence="3">PDD-24b-2</strain>
    </source>
</reference>
<gene>
    <name evidence="3" type="ORF">MKK02DRAFT_16843</name>
</gene>
<dbReference type="CDD" id="cd06558">
    <property type="entry name" value="crotonase-like"/>
    <property type="match status" value="1"/>
</dbReference>
<dbReference type="PROSITE" id="PS00166">
    <property type="entry name" value="ENOYL_COA_HYDRATASE"/>
    <property type="match status" value="1"/>
</dbReference>
<dbReference type="GeneID" id="77724895"/>
<keyword evidence="4" id="KW-1185">Reference proteome</keyword>
<dbReference type="InterPro" id="IPR018376">
    <property type="entry name" value="Enoyl-CoA_hyd/isom_CS"/>
</dbReference>
<protein>
    <submittedName>
        <fullName evidence="3">ClpP/crotonase-like domain-containing protein</fullName>
    </submittedName>
</protein>
<evidence type="ECO:0000313" key="4">
    <source>
        <dbReference type="Proteomes" id="UP001164286"/>
    </source>
</evidence>
<dbReference type="GO" id="GO:0004165">
    <property type="term" value="F:delta(3)-delta(2)-enoyl-CoA isomerase activity"/>
    <property type="evidence" value="ECO:0007669"/>
    <property type="project" value="TreeGrafter"/>
</dbReference>
<accession>A0AA38LUX0</accession>
<dbReference type="PANTHER" id="PTHR11941:SF75">
    <property type="entry name" value="ENOYL-COA HYDRATASE_ISOMERASE FAMILY PROTEIN"/>
    <property type="match status" value="1"/>
</dbReference>
<evidence type="ECO:0000313" key="3">
    <source>
        <dbReference type="EMBL" id="KAI9634516.1"/>
    </source>
</evidence>
<comment type="caution">
    <text evidence="3">The sequence shown here is derived from an EMBL/GenBank/DDBJ whole genome shotgun (WGS) entry which is preliminary data.</text>
</comment>
<dbReference type="GO" id="GO:0006635">
    <property type="term" value="P:fatty acid beta-oxidation"/>
    <property type="evidence" value="ECO:0007669"/>
    <property type="project" value="TreeGrafter"/>
</dbReference>